<dbReference type="EMBL" id="SDPN01000016">
    <property type="protein sequence ID" value="RXZ70305.1"/>
    <property type="molecule type" value="Genomic_DNA"/>
</dbReference>
<dbReference type="Pfam" id="PF02133">
    <property type="entry name" value="Transp_cyt_pur"/>
    <property type="match status" value="1"/>
</dbReference>
<dbReference type="CDD" id="cd11484">
    <property type="entry name" value="SLC-NCS1sbd_CobB-like"/>
    <property type="match status" value="1"/>
</dbReference>
<dbReference type="InterPro" id="IPR030191">
    <property type="entry name" value="CodB"/>
</dbReference>
<evidence type="ECO:0000313" key="7">
    <source>
        <dbReference type="EMBL" id="RXZ70305.1"/>
    </source>
</evidence>
<evidence type="ECO:0000256" key="5">
    <source>
        <dbReference type="ARBA" id="ARBA00023136"/>
    </source>
</evidence>
<sequence>MSQTVEHELFQDEYESSPVPQSKRRSLLSVASVWAGFPMIITGAVTGATLVHGLGFAGGLTAMIIGNLLLLAYVGLLSALGAKTGFNFSLQASRTFGRTGYIACSALLSTLVLGWFAVQTGLVGASMEGAFGWNATIVALVAGVLFTLFTLLGIRALSIIGAISVPLFLFLGLYAAVQAGTTGADVWGYEGDSSLSIALGVGVTLVFALFADSGTMTADFTRWAKNTRHAWIATASAFPIGNLFAMVIGGVIAAATAGSGDVFGILALQGGIFPVLAVIFLVVNLGSVCTHCLYNAAVGWSTILRGRMRILTLVLGAVGVIVATLGIWGFFINWLNLLGVIVPPIGAIIIADQLLVRRAAAVSQTAIAAVRWQPFAAWAIGSGAALLVNLQAPWLSTVVTGLVVSSAAYLVLSVVTAKAEVVHPVSVAASTETDAV</sequence>
<evidence type="ECO:0000313" key="8">
    <source>
        <dbReference type="Proteomes" id="UP000293865"/>
    </source>
</evidence>
<comment type="subcellular location">
    <subcellularLocation>
        <location evidence="1">Membrane</location>
        <topology evidence="1">Multi-pass membrane protein</topology>
    </subcellularLocation>
</comment>
<feature type="transmembrane region" description="Helical" evidence="6">
    <location>
        <begin position="130"/>
        <end position="152"/>
    </location>
</feature>
<feature type="transmembrane region" description="Helical" evidence="6">
    <location>
        <begin position="27"/>
        <end position="50"/>
    </location>
</feature>
<dbReference type="GO" id="GO:0015209">
    <property type="term" value="F:cytosine transmembrane transporter activity"/>
    <property type="evidence" value="ECO:0007669"/>
    <property type="project" value="InterPro"/>
</dbReference>
<dbReference type="InterPro" id="IPR001248">
    <property type="entry name" value="Pur-cyt_permease"/>
</dbReference>
<comment type="caution">
    <text evidence="7">The sequence shown here is derived from an EMBL/GenBank/DDBJ whole genome shotgun (WGS) entry which is preliminary data.</text>
</comment>
<comment type="similarity">
    <text evidence="2">Belongs to the purine-cytosine permease (2.A.39) family.</text>
</comment>
<evidence type="ECO:0000256" key="1">
    <source>
        <dbReference type="ARBA" id="ARBA00004141"/>
    </source>
</evidence>
<gene>
    <name evidence="7" type="ORF">ESP51_10500</name>
</gene>
<evidence type="ECO:0000256" key="2">
    <source>
        <dbReference type="ARBA" id="ARBA00008974"/>
    </source>
</evidence>
<feature type="transmembrane region" description="Helical" evidence="6">
    <location>
        <begin position="100"/>
        <end position="118"/>
    </location>
</feature>
<dbReference type="Gene3D" id="1.10.4160.10">
    <property type="entry name" value="Hydantoin permease"/>
    <property type="match status" value="1"/>
</dbReference>
<keyword evidence="3 6" id="KW-0812">Transmembrane</keyword>
<feature type="transmembrane region" description="Helical" evidence="6">
    <location>
        <begin position="310"/>
        <end position="331"/>
    </location>
</feature>
<feature type="transmembrane region" description="Helical" evidence="6">
    <location>
        <begin position="56"/>
        <end position="80"/>
    </location>
</feature>
<dbReference type="RefSeq" id="WP_129520847.1">
    <property type="nucleotide sequence ID" value="NZ_SDPN01000016.1"/>
</dbReference>
<evidence type="ECO:0000256" key="6">
    <source>
        <dbReference type="SAM" id="Phobius"/>
    </source>
</evidence>
<feature type="transmembrane region" description="Helical" evidence="6">
    <location>
        <begin position="197"/>
        <end position="218"/>
    </location>
</feature>
<feature type="transmembrane region" description="Helical" evidence="6">
    <location>
        <begin position="159"/>
        <end position="177"/>
    </location>
</feature>
<name>A0A4Q2KXD0_9MICO</name>
<dbReference type="Proteomes" id="UP000293865">
    <property type="component" value="Unassembled WGS sequence"/>
</dbReference>
<reference evidence="7 8" key="1">
    <citation type="submission" date="2019-01" db="EMBL/GenBank/DDBJ databases">
        <title>Agromyces.</title>
        <authorList>
            <person name="Li J."/>
        </authorList>
    </citation>
    <scope>NUCLEOTIDE SEQUENCE [LARGE SCALE GENOMIC DNA]</scope>
    <source>
        <strain evidence="7 8">DSM 15934</strain>
    </source>
</reference>
<keyword evidence="4 6" id="KW-1133">Transmembrane helix</keyword>
<keyword evidence="5 6" id="KW-0472">Membrane</keyword>
<dbReference type="PANTHER" id="PTHR30569:SF0">
    <property type="entry name" value="CYTOSINE PERMEASE"/>
    <property type="match status" value="1"/>
</dbReference>
<evidence type="ECO:0000256" key="4">
    <source>
        <dbReference type="ARBA" id="ARBA00022989"/>
    </source>
</evidence>
<feature type="transmembrane region" description="Helical" evidence="6">
    <location>
        <begin position="230"/>
        <end position="255"/>
    </location>
</feature>
<dbReference type="PANTHER" id="PTHR30569">
    <property type="entry name" value="CYTOSINE TRANSPORTER CODB"/>
    <property type="match status" value="1"/>
</dbReference>
<accession>A0A4Q2KXD0</accession>
<feature type="transmembrane region" description="Helical" evidence="6">
    <location>
        <begin position="368"/>
        <end position="388"/>
    </location>
</feature>
<dbReference type="GO" id="GO:0005886">
    <property type="term" value="C:plasma membrane"/>
    <property type="evidence" value="ECO:0007669"/>
    <property type="project" value="TreeGrafter"/>
</dbReference>
<dbReference type="OrthoDB" id="3169878at2"/>
<organism evidence="7 8">
    <name type="scientific">Agromyces albus</name>
    <dbReference type="NCBI Taxonomy" id="205332"/>
    <lineage>
        <taxon>Bacteria</taxon>
        <taxon>Bacillati</taxon>
        <taxon>Actinomycetota</taxon>
        <taxon>Actinomycetes</taxon>
        <taxon>Micrococcales</taxon>
        <taxon>Microbacteriaceae</taxon>
        <taxon>Agromyces</taxon>
    </lineage>
</organism>
<evidence type="ECO:0000256" key="3">
    <source>
        <dbReference type="ARBA" id="ARBA00022692"/>
    </source>
</evidence>
<feature type="transmembrane region" description="Helical" evidence="6">
    <location>
        <begin position="394"/>
        <end position="415"/>
    </location>
</feature>
<protein>
    <submittedName>
        <fullName evidence="7">Cytosine permease</fullName>
    </submittedName>
</protein>
<dbReference type="AlphaFoldDB" id="A0A4Q2KXD0"/>
<feature type="transmembrane region" description="Helical" evidence="6">
    <location>
        <begin position="337"/>
        <end position="356"/>
    </location>
</feature>
<keyword evidence="8" id="KW-1185">Reference proteome</keyword>
<proteinExistence type="inferred from homology"/>